<keyword evidence="3" id="KW-0687">Ribonucleoprotein</keyword>
<dbReference type="NCBIfam" id="TIGR00001">
    <property type="entry name" value="rpmI_bact"/>
    <property type="match status" value="1"/>
</dbReference>
<dbReference type="PROSITE" id="PS00936">
    <property type="entry name" value="RIBOSOMAL_L35"/>
    <property type="match status" value="1"/>
</dbReference>
<accession>A0A645D1V6</accession>
<dbReference type="HAMAP" id="MF_00514">
    <property type="entry name" value="Ribosomal_bL35"/>
    <property type="match status" value="1"/>
</dbReference>
<dbReference type="AlphaFoldDB" id="A0A645D1V6"/>
<organism evidence="5">
    <name type="scientific">bioreactor metagenome</name>
    <dbReference type="NCBI Taxonomy" id="1076179"/>
    <lineage>
        <taxon>unclassified sequences</taxon>
        <taxon>metagenomes</taxon>
        <taxon>ecological metagenomes</taxon>
    </lineage>
</organism>
<name>A0A645D1V6_9ZZZZ</name>
<keyword evidence="2 5" id="KW-0689">Ribosomal protein</keyword>
<evidence type="ECO:0000256" key="4">
    <source>
        <dbReference type="SAM" id="MobiDB-lite"/>
    </source>
</evidence>
<evidence type="ECO:0000256" key="3">
    <source>
        <dbReference type="ARBA" id="ARBA00023274"/>
    </source>
</evidence>
<dbReference type="InterPro" id="IPR001706">
    <property type="entry name" value="Ribosomal_bL35"/>
</dbReference>
<dbReference type="GO" id="GO:0005840">
    <property type="term" value="C:ribosome"/>
    <property type="evidence" value="ECO:0007669"/>
    <property type="project" value="UniProtKB-KW"/>
</dbReference>
<dbReference type="GO" id="GO:1990904">
    <property type="term" value="C:ribonucleoprotein complex"/>
    <property type="evidence" value="ECO:0007669"/>
    <property type="project" value="UniProtKB-KW"/>
</dbReference>
<dbReference type="SUPFAM" id="SSF143034">
    <property type="entry name" value="L35p-like"/>
    <property type="match status" value="1"/>
</dbReference>
<evidence type="ECO:0000256" key="2">
    <source>
        <dbReference type="ARBA" id="ARBA00022980"/>
    </source>
</evidence>
<dbReference type="FunFam" id="4.10.410.60:FF:000001">
    <property type="entry name" value="50S ribosomal protein L35"/>
    <property type="match status" value="1"/>
</dbReference>
<gene>
    <name evidence="5" type="primary">rpmI_41</name>
    <name evidence="5" type="ORF">SDC9_130410</name>
</gene>
<evidence type="ECO:0000313" key="5">
    <source>
        <dbReference type="EMBL" id="MPM83346.1"/>
    </source>
</evidence>
<dbReference type="GO" id="GO:0006412">
    <property type="term" value="P:translation"/>
    <property type="evidence" value="ECO:0007669"/>
    <property type="project" value="InterPro"/>
</dbReference>
<feature type="compositionally biased region" description="Basic residues" evidence="4">
    <location>
        <begin position="1"/>
        <end position="11"/>
    </location>
</feature>
<sequence length="65" mass="7430">MPKQKSHRGASKRFSLTKSGLVKHKKLNRNHILTKKVTKRQRHLRAGGILNNNKEAATIRSMISK</sequence>
<protein>
    <submittedName>
        <fullName evidence="5">50S ribosomal protein L35</fullName>
    </submittedName>
</protein>
<dbReference type="PRINTS" id="PR00064">
    <property type="entry name" value="RIBOSOMALL35"/>
</dbReference>
<dbReference type="GO" id="GO:0003735">
    <property type="term" value="F:structural constituent of ribosome"/>
    <property type="evidence" value="ECO:0007669"/>
    <property type="project" value="InterPro"/>
</dbReference>
<comment type="caution">
    <text evidence="5">The sequence shown here is derived from an EMBL/GenBank/DDBJ whole genome shotgun (WGS) entry which is preliminary data.</text>
</comment>
<proteinExistence type="inferred from homology"/>
<evidence type="ECO:0000256" key="1">
    <source>
        <dbReference type="ARBA" id="ARBA00006598"/>
    </source>
</evidence>
<dbReference type="InterPro" id="IPR018265">
    <property type="entry name" value="Ribosomal_bL35_CS"/>
</dbReference>
<dbReference type="Pfam" id="PF01632">
    <property type="entry name" value="Ribosomal_L35p"/>
    <property type="match status" value="1"/>
</dbReference>
<dbReference type="Gene3D" id="4.10.410.60">
    <property type="match status" value="1"/>
</dbReference>
<dbReference type="InterPro" id="IPR037229">
    <property type="entry name" value="Ribosomal_bL35_sf"/>
</dbReference>
<feature type="region of interest" description="Disordered" evidence="4">
    <location>
        <begin position="1"/>
        <end position="23"/>
    </location>
</feature>
<dbReference type="EMBL" id="VSSQ01032163">
    <property type="protein sequence ID" value="MPM83346.1"/>
    <property type="molecule type" value="Genomic_DNA"/>
</dbReference>
<reference evidence="5" key="1">
    <citation type="submission" date="2019-08" db="EMBL/GenBank/DDBJ databases">
        <authorList>
            <person name="Kucharzyk K."/>
            <person name="Murdoch R.W."/>
            <person name="Higgins S."/>
            <person name="Loffler F."/>
        </authorList>
    </citation>
    <scope>NUCLEOTIDE SEQUENCE</scope>
</reference>
<dbReference type="InterPro" id="IPR021137">
    <property type="entry name" value="Ribosomal_bL35-like"/>
</dbReference>
<comment type="similarity">
    <text evidence="1">Belongs to the bacterial ribosomal protein bL35 family.</text>
</comment>